<reference evidence="1" key="1">
    <citation type="submission" date="2021-01" db="EMBL/GenBank/DDBJ databases">
        <authorList>
            <consortium name="Genoscope - CEA"/>
            <person name="William W."/>
        </authorList>
    </citation>
    <scope>NUCLEOTIDE SEQUENCE</scope>
</reference>
<protein>
    <submittedName>
        <fullName evidence="1">Uncharacterized protein</fullName>
    </submittedName>
</protein>
<keyword evidence="2" id="KW-1185">Reference proteome</keyword>
<accession>A0A8S1QF86</accession>
<evidence type="ECO:0000313" key="1">
    <source>
        <dbReference type="EMBL" id="CAD8113145.1"/>
    </source>
</evidence>
<comment type="caution">
    <text evidence="1">The sequence shown here is derived from an EMBL/GenBank/DDBJ whole genome shotgun (WGS) entry which is preliminary data.</text>
</comment>
<dbReference type="Proteomes" id="UP000692954">
    <property type="component" value="Unassembled WGS sequence"/>
</dbReference>
<name>A0A8S1QF86_9CILI</name>
<organism evidence="1 2">
    <name type="scientific">Paramecium sonneborni</name>
    <dbReference type="NCBI Taxonomy" id="65129"/>
    <lineage>
        <taxon>Eukaryota</taxon>
        <taxon>Sar</taxon>
        <taxon>Alveolata</taxon>
        <taxon>Ciliophora</taxon>
        <taxon>Intramacronucleata</taxon>
        <taxon>Oligohymenophorea</taxon>
        <taxon>Peniculida</taxon>
        <taxon>Parameciidae</taxon>
        <taxon>Paramecium</taxon>
    </lineage>
</organism>
<dbReference type="AlphaFoldDB" id="A0A8S1QF86"/>
<sequence>MNQNLKDQQHLTISKIIFGNSQFRHFLYFNHRQDIHILNIKYLGLEGEIQLFSNKIKRQMALIKFYDQSDMEKGLTQYKQQKVYIVILIYYILDLNIQIKVFKMIFQIEEFMIEFIMKENFGIQHKQYFLIYIQRILELSQMVQLNYQNYFAQLINKMHIKKSLHQEKLNIYLLNDYMYQKIKVKMIEKNILLKNKMHLLYVLSS</sequence>
<dbReference type="EMBL" id="CAJJDN010000102">
    <property type="protein sequence ID" value="CAD8113145.1"/>
    <property type="molecule type" value="Genomic_DNA"/>
</dbReference>
<evidence type="ECO:0000313" key="2">
    <source>
        <dbReference type="Proteomes" id="UP000692954"/>
    </source>
</evidence>
<gene>
    <name evidence="1" type="ORF">PSON_ATCC_30995.1.T1020135</name>
</gene>
<proteinExistence type="predicted"/>